<keyword evidence="2 5" id="KW-0645">Protease</keyword>
<dbReference type="PROSITE" id="PS00138">
    <property type="entry name" value="SUBTILASE_SER"/>
    <property type="match status" value="1"/>
</dbReference>
<dbReference type="InterPro" id="IPR036852">
    <property type="entry name" value="Peptidase_S8/S53_dom_sf"/>
</dbReference>
<comment type="similarity">
    <text evidence="1 5">Belongs to the peptidase S8 family.</text>
</comment>
<comment type="caution">
    <text evidence="9">The sequence shown here is derived from an EMBL/GenBank/DDBJ whole genome shotgun (WGS) entry which is preliminary data.</text>
</comment>
<dbReference type="Pfam" id="PF01344">
    <property type="entry name" value="Kelch_1"/>
    <property type="match status" value="2"/>
</dbReference>
<feature type="active site" description="Charge relay system" evidence="5">
    <location>
        <position position="245"/>
    </location>
</feature>
<name>A0A4R4W2Z2_9ACTN</name>
<dbReference type="InterPro" id="IPR023828">
    <property type="entry name" value="Peptidase_S8_Ser-AS"/>
</dbReference>
<dbReference type="PANTHER" id="PTHR43806">
    <property type="entry name" value="PEPTIDASE S8"/>
    <property type="match status" value="1"/>
</dbReference>
<evidence type="ECO:0000256" key="1">
    <source>
        <dbReference type="ARBA" id="ARBA00011073"/>
    </source>
</evidence>
<gene>
    <name evidence="9" type="ORF">E1292_02005</name>
</gene>
<keyword evidence="10" id="KW-1185">Reference proteome</keyword>
<dbReference type="InterPro" id="IPR008969">
    <property type="entry name" value="CarboxyPept-like_regulatory"/>
</dbReference>
<dbReference type="Pfam" id="PF13620">
    <property type="entry name" value="CarboxypepD_reg"/>
    <property type="match status" value="1"/>
</dbReference>
<dbReference type="InterPro" id="IPR015500">
    <property type="entry name" value="Peptidase_S8_subtilisin-rel"/>
</dbReference>
<dbReference type="InterPro" id="IPR000209">
    <property type="entry name" value="Peptidase_S8/S53_dom"/>
</dbReference>
<evidence type="ECO:0000256" key="2">
    <source>
        <dbReference type="ARBA" id="ARBA00022670"/>
    </source>
</evidence>
<feature type="domain" description="Peptidase S8/S53" evidence="8">
    <location>
        <begin position="236"/>
        <end position="512"/>
    </location>
</feature>
<evidence type="ECO:0000256" key="6">
    <source>
        <dbReference type="SAM" id="MobiDB-lite"/>
    </source>
</evidence>
<evidence type="ECO:0000313" key="9">
    <source>
        <dbReference type="EMBL" id="TDD12241.1"/>
    </source>
</evidence>
<feature type="signal peptide" evidence="7">
    <location>
        <begin position="1"/>
        <end position="39"/>
    </location>
</feature>
<accession>A0A4R4W2Z2</accession>
<organism evidence="9 10">
    <name type="scientific">Nonomuraea deserti</name>
    <dbReference type="NCBI Taxonomy" id="1848322"/>
    <lineage>
        <taxon>Bacteria</taxon>
        <taxon>Bacillati</taxon>
        <taxon>Actinomycetota</taxon>
        <taxon>Actinomycetes</taxon>
        <taxon>Streptosporangiales</taxon>
        <taxon>Streptosporangiaceae</taxon>
        <taxon>Nonomuraea</taxon>
    </lineage>
</organism>
<feature type="chain" id="PRO_5020447777" description="Peptidase S8/S53 domain-containing protein" evidence="7">
    <location>
        <begin position="40"/>
        <end position="1334"/>
    </location>
</feature>
<dbReference type="GO" id="GO:0004252">
    <property type="term" value="F:serine-type endopeptidase activity"/>
    <property type="evidence" value="ECO:0007669"/>
    <property type="project" value="UniProtKB-UniRule"/>
</dbReference>
<dbReference type="Proteomes" id="UP000295258">
    <property type="component" value="Unassembled WGS sequence"/>
</dbReference>
<dbReference type="Gene3D" id="2.120.10.80">
    <property type="entry name" value="Kelch-type beta propeller"/>
    <property type="match status" value="2"/>
</dbReference>
<dbReference type="InterPro" id="IPR015915">
    <property type="entry name" value="Kelch-typ_b-propeller"/>
</dbReference>
<dbReference type="PROSITE" id="PS51892">
    <property type="entry name" value="SUBTILASE"/>
    <property type="match status" value="1"/>
</dbReference>
<dbReference type="PANTHER" id="PTHR43806:SF67">
    <property type="entry name" value="EGF-LIKE DOMAIN-CONTAINING PROTEIN"/>
    <property type="match status" value="1"/>
</dbReference>
<dbReference type="InterPro" id="IPR050131">
    <property type="entry name" value="Peptidase_S8_subtilisin-like"/>
</dbReference>
<feature type="active site" description="Charge relay system" evidence="5">
    <location>
        <position position="288"/>
    </location>
</feature>
<dbReference type="SUPFAM" id="SSF50965">
    <property type="entry name" value="Galactose oxidase, central domain"/>
    <property type="match status" value="1"/>
</dbReference>
<feature type="region of interest" description="Disordered" evidence="6">
    <location>
        <begin position="421"/>
        <end position="448"/>
    </location>
</feature>
<dbReference type="PRINTS" id="PR00723">
    <property type="entry name" value="SUBTILISIN"/>
</dbReference>
<evidence type="ECO:0000256" key="5">
    <source>
        <dbReference type="PROSITE-ProRule" id="PRU01240"/>
    </source>
</evidence>
<keyword evidence="7" id="KW-0732">Signal</keyword>
<feature type="active site" description="Charge relay system" evidence="5">
    <location>
        <position position="456"/>
    </location>
</feature>
<dbReference type="InterPro" id="IPR006652">
    <property type="entry name" value="Kelch_1"/>
</dbReference>
<sequence>MRQHVFPARPPRRTAAAISVAMTALLVLTGLAVPAQAQAETARTPLPQAVDGDTPGDADGDTSGGTDGETPGDTPGDTSGDPGGGKDGDAGRAGVQAELAARLAGGNSAFWVEFKAQAALKRAPTIKDWTARGAAVVEELRSTAESSQAKAQELLSEAGARYTSLFIDNSIYVHSGSAALARELAEDPAVERVRMPRTYRLPEPRPGERVAAAGAVEWGVAAVHADKVWSDYKSDGNGVVVGNIDSGVDVSHPALAGAYRGAGGTHDYNWYDPTGLCTEPGPCDAYGHGTHTMGTMVGSGGIGVAPGARWIAARGCQDYRCGELALALSAQWMLAPTAADGSAPDPAKRPNILNNSWSSAPGDEWYRDYVRQWVAAGIFPAFAVGNDGSDCGTQHSPGEYPESYAVGAVDQNGTVAWFSSRGEEGAADSKPDIAAPGQNVRSSAPGGGYAVQSGTSMAAPHVSGAVALMWSAAPALVGDIAATRDILDRTAQDRADTTCGGTAGDNNVYGEGMLDAYRAVGASPRAGAGTLTGTVTDERTGEPVAGVRVSATGPRTLDTTTAADGTYRLYLDEGDYDVSLSFFGYRTHDLKDVQVSAGETRTRDVGLSPAPTGRVTVRVADGSGQGWPVYAAVTVAGAGRTWFGDPGDGRAVLDLPLDGTYEITATPRYPGYAPVTGQVTVGGDVTLDLSARVDAAACAAPGYAAANGACAPVPGALVYGAVTDANTGDPVDTASVTSGGGATEGETAPTPDDDALPDGFYWVFAPMSGERVLTAAQRGYQSASARVTAGAGEVARTDFTLKAGRLSVEEDDVSERARLGQKVKTRLTITNRGTAPLTYDLAESRRDVVAALRGAPVRRVEADGLSPAAITAAAPGRTATGQAAAAAPWAGVADYPTTIRDNAAGLHDGKVYSFGGSLRGEGGTPASYVYDPITTAWTPIADMPEARQKAASAFVDGRFYVVTGWGPKGEPAARTLVYDPATDGWSTGADNPHPWGAVGSAVLNGRIYAVGGCAGECQTATNQVTVYDVAGDRFTTAAPYPEPISWAACGGLGGKVYCAGGLAEGPHGTQRSYVYDPARDAWDRIADLPFDLWGSSYAVANGRLVVAGGVTKGGTTLTNEAFAYDPDADAWTPLPNSRYALYRGAAACGLYKVGGADGPRVTPFAELLPGHDGCDAAGTDAPWLSAKPARGTLAPGASARVTLTLDARQLARPGTYEAELVVNEDTPYPAPSLGVTLEARAPWHWARLSGQVRSKACDGTVTPLAGATVTVERHRESWTVGADAEGRYEQWLVGGPSKARITVTAGGHGTSAFDVRPLPHADVRRDVTLTREGC</sequence>
<dbReference type="RefSeq" id="WP_132591378.1">
    <property type="nucleotide sequence ID" value="NZ_SMKO01000003.1"/>
</dbReference>
<dbReference type="SMART" id="SM00612">
    <property type="entry name" value="Kelch"/>
    <property type="match status" value="5"/>
</dbReference>
<protein>
    <recommendedName>
        <fullName evidence="8">Peptidase S8/S53 domain-containing protein</fullName>
    </recommendedName>
</protein>
<dbReference type="Pfam" id="PF00082">
    <property type="entry name" value="Peptidase_S8"/>
    <property type="match status" value="1"/>
</dbReference>
<dbReference type="EMBL" id="SMKO01000003">
    <property type="protein sequence ID" value="TDD12241.1"/>
    <property type="molecule type" value="Genomic_DNA"/>
</dbReference>
<feature type="region of interest" description="Disordered" evidence="6">
    <location>
        <begin position="39"/>
        <end position="92"/>
    </location>
</feature>
<feature type="region of interest" description="Disordered" evidence="6">
    <location>
        <begin position="730"/>
        <end position="753"/>
    </location>
</feature>
<evidence type="ECO:0000259" key="8">
    <source>
        <dbReference type="Pfam" id="PF00082"/>
    </source>
</evidence>
<keyword evidence="4 5" id="KW-0720">Serine protease</keyword>
<keyword evidence="3 5" id="KW-0378">Hydrolase</keyword>
<dbReference type="GO" id="GO:0006508">
    <property type="term" value="P:proteolysis"/>
    <property type="evidence" value="ECO:0007669"/>
    <property type="project" value="UniProtKB-KW"/>
</dbReference>
<proteinExistence type="inferred from homology"/>
<dbReference type="Gene3D" id="2.60.40.1120">
    <property type="entry name" value="Carboxypeptidase-like, regulatory domain"/>
    <property type="match status" value="2"/>
</dbReference>
<reference evidence="9 10" key="1">
    <citation type="submission" date="2019-03" db="EMBL/GenBank/DDBJ databases">
        <title>Draft genome sequences of novel Actinobacteria.</title>
        <authorList>
            <person name="Sahin N."/>
            <person name="Ay H."/>
            <person name="Saygin H."/>
        </authorList>
    </citation>
    <scope>NUCLEOTIDE SEQUENCE [LARGE SCALE GENOMIC DNA]</scope>
    <source>
        <strain evidence="9 10">KC310</strain>
    </source>
</reference>
<dbReference type="SUPFAM" id="SSF49464">
    <property type="entry name" value="Carboxypeptidase regulatory domain-like"/>
    <property type="match status" value="3"/>
</dbReference>
<evidence type="ECO:0000313" key="10">
    <source>
        <dbReference type="Proteomes" id="UP000295258"/>
    </source>
</evidence>
<evidence type="ECO:0000256" key="3">
    <source>
        <dbReference type="ARBA" id="ARBA00022801"/>
    </source>
</evidence>
<evidence type="ECO:0000256" key="4">
    <source>
        <dbReference type="ARBA" id="ARBA00022825"/>
    </source>
</evidence>
<dbReference type="SUPFAM" id="SSF52743">
    <property type="entry name" value="Subtilisin-like"/>
    <property type="match status" value="1"/>
</dbReference>
<feature type="compositionally biased region" description="Basic and acidic residues" evidence="6">
    <location>
        <begin position="421"/>
        <end position="431"/>
    </location>
</feature>
<dbReference type="InterPro" id="IPR011043">
    <property type="entry name" value="Gal_Oxase/kelch_b-propeller"/>
</dbReference>
<evidence type="ECO:0000256" key="7">
    <source>
        <dbReference type="SAM" id="SignalP"/>
    </source>
</evidence>
<feature type="compositionally biased region" description="Low complexity" evidence="6">
    <location>
        <begin position="68"/>
        <end position="80"/>
    </location>
</feature>
<dbReference type="Gene3D" id="3.40.50.200">
    <property type="entry name" value="Peptidase S8/S53 domain"/>
    <property type="match status" value="1"/>
</dbReference>